<evidence type="ECO:0000313" key="1">
    <source>
        <dbReference type="EMBL" id="KAK3211804.1"/>
    </source>
</evidence>
<name>A0AAE0E5P6_9ROSI</name>
<organism evidence="1 2">
    <name type="scientific">Dipteronia sinensis</name>
    <dbReference type="NCBI Taxonomy" id="43782"/>
    <lineage>
        <taxon>Eukaryota</taxon>
        <taxon>Viridiplantae</taxon>
        <taxon>Streptophyta</taxon>
        <taxon>Embryophyta</taxon>
        <taxon>Tracheophyta</taxon>
        <taxon>Spermatophyta</taxon>
        <taxon>Magnoliopsida</taxon>
        <taxon>eudicotyledons</taxon>
        <taxon>Gunneridae</taxon>
        <taxon>Pentapetalae</taxon>
        <taxon>rosids</taxon>
        <taxon>malvids</taxon>
        <taxon>Sapindales</taxon>
        <taxon>Sapindaceae</taxon>
        <taxon>Hippocastanoideae</taxon>
        <taxon>Acereae</taxon>
        <taxon>Dipteronia</taxon>
    </lineage>
</organism>
<dbReference type="AlphaFoldDB" id="A0AAE0E5P6"/>
<accession>A0AAE0E5P6</accession>
<comment type="caution">
    <text evidence="1">The sequence shown here is derived from an EMBL/GenBank/DDBJ whole genome shotgun (WGS) entry which is preliminary data.</text>
</comment>
<dbReference type="EMBL" id="JANJYJ010000005">
    <property type="protein sequence ID" value="KAK3211804.1"/>
    <property type="molecule type" value="Genomic_DNA"/>
</dbReference>
<protein>
    <submittedName>
        <fullName evidence="1">Uncharacterized protein</fullName>
    </submittedName>
</protein>
<reference evidence="1" key="1">
    <citation type="journal article" date="2023" name="Plant J.">
        <title>Genome sequences and population genomics provide insights into the demographic history, inbreeding, and mutation load of two 'living fossil' tree species of Dipteronia.</title>
        <authorList>
            <person name="Feng Y."/>
            <person name="Comes H.P."/>
            <person name="Chen J."/>
            <person name="Zhu S."/>
            <person name="Lu R."/>
            <person name="Zhang X."/>
            <person name="Li P."/>
            <person name="Qiu J."/>
            <person name="Olsen K.M."/>
            <person name="Qiu Y."/>
        </authorList>
    </citation>
    <scope>NUCLEOTIDE SEQUENCE</scope>
    <source>
        <strain evidence="1">NBL</strain>
    </source>
</reference>
<sequence length="61" mass="7650">MRFMKEIIENPDILSEKFNGKERYTQEEIDEVRLEWIEHIKPFVKSVNERWIQFVSMRMFK</sequence>
<proteinExistence type="predicted"/>
<gene>
    <name evidence="1" type="ORF">Dsin_016510</name>
</gene>
<evidence type="ECO:0000313" key="2">
    <source>
        <dbReference type="Proteomes" id="UP001281410"/>
    </source>
</evidence>
<dbReference type="Proteomes" id="UP001281410">
    <property type="component" value="Unassembled WGS sequence"/>
</dbReference>
<keyword evidence="2" id="KW-1185">Reference proteome</keyword>